<feature type="chain" id="PRO_5047130404" description="DUF4440 domain-containing protein" evidence="1">
    <location>
        <begin position="20"/>
        <end position="265"/>
    </location>
</feature>
<dbReference type="EMBL" id="MBUA01000027">
    <property type="protein sequence ID" value="MBC6492129.1"/>
    <property type="molecule type" value="Genomic_DNA"/>
</dbReference>
<dbReference type="InterPro" id="IPR032710">
    <property type="entry name" value="NTF2-like_dom_sf"/>
</dbReference>
<evidence type="ECO:0000313" key="3">
    <source>
        <dbReference type="Proteomes" id="UP000765802"/>
    </source>
</evidence>
<feature type="signal peptide" evidence="1">
    <location>
        <begin position="1"/>
        <end position="19"/>
    </location>
</feature>
<gene>
    <name evidence="2" type="ORF">BC349_13795</name>
</gene>
<dbReference type="Gene3D" id="3.10.450.50">
    <property type="match status" value="2"/>
</dbReference>
<evidence type="ECO:0000313" key="2">
    <source>
        <dbReference type="EMBL" id="MBC6492129.1"/>
    </source>
</evidence>
<evidence type="ECO:0000256" key="1">
    <source>
        <dbReference type="SAM" id="SignalP"/>
    </source>
</evidence>
<name>A0ABR7MC98_9BACT</name>
<proteinExistence type="predicted"/>
<accession>A0ABR7MC98</accession>
<keyword evidence="1" id="KW-0732">Signal</keyword>
<comment type="caution">
    <text evidence="2">The sequence shown here is derived from an EMBL/GenBank/DDBJ whole genome shotgun (WGS) entry which is preliminary data.</text>
</comment>
<dbReference type="SUPFAM" id="SSF54427">
    <property type="entry name" value="NTF2-like"/>
    <property type="match status" value="2"/>
</dbReference>
<dbReference type="Proteomes" id="UP000765802">
    <property type="component" value="Unassembled WGS sequence"/>
</dbReference>
<evidence type="ECO:0008006" key="4">
    <source>
        <dbReference type="Google" id="ProtNLM"/>
    </source>
</evidence>
<keyword evidence="3" id="KW-1185">Reference proteome</keyword>
<organism evidence="2 3">
    <name type="scientific">Flavihumibacter stibioxidans</name>
    <dbReference type="NCBI Taxonomy" id="1834163"/>
    <lineage>
        <taxon>Bacteria</taxon>
        <taxon>Pseudomonadati</taxon>
        <taxon>Bacteroidota</taxon>
        <taxon>Chitinophagia</taxon>
        <taxon>Chitinophagales</taxon>
        <taxon>Chitinophagaceae</taxon>
        <taxon>Flavihumibacter</taxon>
    </lineage>
</organism>
<protein>
    <recommendedName>
        <fullName evidence="4">DUF4440 domain-containing protein</fullName>
    </recommendedName>
</protein>
<reference evidence="2 3" key="1">
    <citation type="submission" date="2016-07" db="EMBL/GenBank/DDBJ databases">
        <title>Genome analysis of Flavihumibacter stibioxidans YS-17.</title>
        <authorList>
            <person name="Shi K."/>
            <person name="Han Y."/>
            <person name="Wang G."/>
        </authorList>
    </citation>
    <scope>NUCLEOTIDE SEQUENCE [LARGE SCALE GENOMIC DNA]</scope>
    <source>
        <strain evidence="2 3">YS-17</strain>
    </source>
</reference>
<dbReference type="RefSeq" id="WP_187257449.1">
    <property type="nucleotide sequence ID" value="NZ_JBHULF010000006.1"/>
</dbReference>
<sequence length="265" mass="29918">MKIIYSLILLACSSFRMQAQTSVSDAENAFAAHALQHTIRAAFLEYLDSSAVVFDKGEIFNGRKQMLNSKENTIRLYWKPVFSGTDNSGSYGFTTGPFELKKTPADTAFSAGQFSSIWKKQADGQWKVILDIGIHYHPSLFNMEGIGTFRQVLLPDHQLQDWQTPEIQFLDAYKTQGSKAFQPCLANDSWFNIDQHQPYHGREAIEKALPLIPADCVFTLVSGAISPQKDMIYVYGYTKTNAKTSNYLRVWVHTAEGWKIALQVL</sequence>